<gene>
    <name evidence="2" type="ORF">RF11_06067</name>
</gene>
<sequence length="114" mass="12976">MASIRRTIPFLSGSSLSPKQNSDPEQPIRIASISPKKLMSSPISHEHRLSTKKLRLNRWVQIEEAEMPSRPHSSSKKKITDHQNQRKFIVLDLLREPIMNPVEAEDLMAISGPK</sequence>
<dbReference type="AlphaFoldDB" id="A0A0C2MTM0"/>
<evidence type="ECO:0000256" key="1">
    <source>
        <dbReference type="SAM" id="MobiDB-lite"/>
    </source>
</evidence>
<keyword evidence="3" id="KW-1185">Reference proteome</keyword>
<dbReference type="Proteomes" id="UP000031668">
    <property type="component" value="Unassembled WGS sequence"/>
</dbReference>
<protein>
    <submittedName>
        <fullName evidence="2">Uncharacterized protein</fullName>
    </submittedName>
</protein>
<feature type="compositionally biased region" description="Polar residues" evidence="1">
    <location>
        <begin position="12"/>
        <end position="24"/>
    </location>
</feature>
<proteinExistence type="predicted"/>
<evidence type="ECO:0000313" key="2">
    <source>
        <dbReference type="EMBL" id="KII70646.1"/>
    </source>
</evidence>
<evidence type="ECO:0000313" key="3">
    <source>
        <dbReference type="Proteomes" id="UP000031668"/>
    </source>
</evidence>
<comment type="caution">
    <text evidence="2">The sequence shown here is derived from an EMBL/GenBank/DDBJ whole genome shotgun (WGS) entry which is preliminary data.</text>
</comment>
<dbReference type="EMBL" id="JWZT01002002">
    <property type="protein sequence ID" value="KII70646.1"/>
    <property type="molecule type" value="Genomic_DNA"/>
</dbReference>
<name>A0A0C2MTM0_THEKT</name>
<feature type="region of interest" description="Disordered" evidence="1">
    <location>
        <begin position="1"/>
        <end position="47"/>
    </location>
</feature>
<accession>A0A0C2MTM0</accession>
<reference evidence="2 3" key="1">
    <citation type="journal article" date="2014" name="Genome Biol. Evol.">
        <title>The genome of the myxosporean Thelohanellus kitauei shows adaptations to nutrient acquisition within its fish host.</title>
        <authorList>
            <person name="Yang Y."/>
            <person name="Xiong J."/>
            <person name="Zhou Z."/>
            <person name="Huo F."/>
            <person name="Miao W."/>
            <person name="Ran C."/>
            <person name="Liu Y."/>
            <person name="Zhang J."/>
            <person name="Feng J."/>
            <person name="Wang M."/>
            <person name="Wang M."/>
            <person name="Wang L."/>
            <person name="Yao B."/>
        </authorList>
    </citation>
    <scope>NUCLEOTIDE SEQUENCE [LARGE SCALE GENOMIC DNA]</scope>
    <source>
        <strain evidence="2">Wuqing</strain>
    </source>
</reference>
<organism evidence="2 3">
    <name type="scientific">Thelohanellus kitauei</name>
    <name type="common">Myxosporean</name>
    <dbReference type="NCBI Taxonomy" id="669202"/>
    <lineage>
        <taxon>Eukaryota</taxon>
        <taxon>Metazoa</taxon>
        <taxon>Cnidaria</taxon>
        <taxon>Myxozoa</taxon>
        <taxon>Myxosporea</taxon>
        <taxon>Bivalvulida</taxon>
        <taxon>Platysporina</taxon>
        <taxon>Myxobolidae</taxon>
        <taxon>Thelohanellus</taxon>
    </lineage>
</organism>